<evidence type="ECO:0000313" key="2">
    <source>
        <dbReference type="Proteomes" id="UP000295106"/>
    </source>
</evidence>
<accession>A0A4R2MHB3</accession>
<evidence type="ECO:0000313" key="1">
    <source>
        <dbReference type="EMBL" id="TCP02176.1"/>
    </source>
</evidence>
<dbReference type="AlphaFoldDB" id="A0A4R2MHB3"/>
<organism evidence="1 2">
    <name type="scientific">Rubrivivax gelatinosus</name>
    <name type="common">Rhodocyclus gelatinosus</name>
    <name type="synonym">Rhodopseudomonas gelatinosa</name>
    <dbReference type="NCBI Taxonomy" id="28068"/>
    <lineage>
        <taxon>Bacteria</taxon>
        <taxon>Pseudomonadati</taxon>
        <taxon>Pseudomonadota</taxon>
        <taxon>Betaproteobacteria</taxon>
        <taxon>Burkholderiales</taxon>
        <taxon>Sphaerotilaceae</taxon>
        <taxon>Rubrivivax</taxon>
    </lineage>
</organism>
<sequence>MGPAETQAAVRHWQRIAMHIRLGLEPDEPRLLCAYHHQGERLVAAYRQRAWTVHERMLRLLLDTAEDALLPVCWRMTCLDAASRPLARLGPLVADDGQAERLQALAARLARFTLRPVDRAEP</sequence>
<dbReference type="EMBL" id="SLXD01000007">
    <property type="protein sequence ID" value="TCP02176.1"/>
    <property type="molecule type" value="Genomic_DNA"/>
</dbReference>
<proteinExistence type="predicted"/>
<gene>
    <name evidence="1" type="ORF">EV684_107182</name>
</gene>
<dbReference type="GeneID" id="99686209"/>
<dbReference type="RefSeq" id="WP_132647633.1">
    <property type="nucleotide sequence ID" value="NZ_CP181386.1"/>
</dbReference>
<comment type="caution">
    <text evidence="1">The sequence shown here is derived from an EMBL/GenBank/DDBJ whole genome shotgun (WGS) entry which is preliminary data.</text>
</comment>
<protein>
    <submittedName>
        <fullName evidence="1">Uncharacterized protein</fullName>
    </submittedName>
</protein>
<dbReference type="Proteomes" id="UP000295106">
    <property type="component" value="Unassembled WGS sequence"/>
</dbReference>
<name>A0A4R2MHB3_RUBGE</name>
<reference evidence="1 2" key="1">
    <citation type="submission" date="2019-03" db="EMBL/GenBank/DDBJ databases">
        <title>Genomic Encyclopedia of Type Strains, Phase IV (KMG-IV): sequencing the most valuable type-strain genomes for metagenomic binning, comparative biology and taxonomic classification.</title>
        <authorList>
            <person name="Goeker M."/>
        </authorList>
    </citation>
    <scope>NUCLEOTIDE SEQUENCE [LARGE SCALE GENOMIC DNA]</scope>
    <source>
        <strain evidence="1 2">DSM 1709</strain>
    </source>
</reference>
<dbReference type="OrthoDB" id="8900369at2"/>